<dbReference type="RefSeq" id="WP_322134071.1">
    <property type="nucleotide sequence ID" value="NZ_CP085036.1"/>
</dbReference>
<feature type="transmembrane region" description="Helical" evidence="1">
    <location>
        <begin position="152"/>
        <end position="175"/>
    </location>
</feature>
<feature type="transmembrane region" description="Helical" evidence="1">
    <location>
        <begin position="99"/>
        <end position="117"/>
    </location>
</feature>
<keyword evidence="3" id="KW-1185">Reference proteome</keyword>
<proteinExistence type="predicted"/>
<evidence type="ECO:0000313" key="2">
    <source>
        <dbReference type="EMBL" id="MDH6181767.1"/>
    </source>
</evidence>
<feature type="transmembrane region" description="Helical" evidence="1">
    <location>
        <begin position="397"/>
        <end position="421"/>
    </location>
</feature>
<feature type="transmembrane region" description="Helical" evidence="1">
    <location>
        <begin position="239"/>
        <end position="261"/>
    </location>
</feature>
<keyword evidence="1" id="KW-0472">Membrane</keyword>
<feature type="transmembrane region" description="Helical" evidence="1">
    <location>
        <begin position="129"/>
        <end position="146"/>
    </location>
</feature>
<feature type="transmembrane region" description="Helical" evidence="1">
    <location>
        <begin position="210"/>
        <end position="227"/>
    </location>
</feature>
<feature type="transmembrane region" description="Helical" evidence="1">
    <location>
        <begin position="331"/>
        <end position="350"/>
    </location>
</feature>
<accession>A0ABT6KRP4</accession>
<feature type="transmembrane region" description="Helical" evidence="1">
    <location>
        <begin position="187"/>
        <end position="204"/>
    </location>
</feature>
<evidence type="ECO:0000256" key="1">
    <source>
        <dbReference type="SAM" id="Phobius"/>
    </source>
</evidence>
<evidence type="ECO:0000313" key="3">
    <source>
        <dbReference type="Proteomes" id="UP001160142"/>
    </source>
</evidence>
<reference evidence="2 3" key="1">
    <citation type="submission" date="2023-04" db="EMBL/GenBank/DDBJ databases">
        <title>Genome Encyclopedia of Bacteria and Archaea VI: Functional Genomics of Type Strains.</title>
        <authorList>
            <person name="Whitman W."/>
        </authorList>
    </citation>
    <scope>NUCLEOTIDE SEQUENCE [LARGE SCALE GENOMIC DNA]</scope>
    <source>
        <strain evidence="2 3">SG_E_30_P1</strain>
    </source>
</reference>
<gene>
    <name evidence="2" type="ORF">M2152_001949</name>
</gene>
<sequence length="480" mass="50939">MTDATDPTTRTRVAAFLDSRAGFWATVGLIALAIAANVWTVDRLGFTDDLTFLTAVLGTTTDGPGVYDLSAWIGWRYEYWSGRVVPETWTWIFTPAPLIAWRVVSIVVWLGTVLLAVRFFVIARPTSRFLARSAVAIAAFSVIFLMDRESLLWGAFWVTGALYYWWAIPLVLVAVLGTAEVLVARRAPHPAIIVVSSIAALMAGAYTEQISAVVVALGLFATGYRLVQLRRGTAPGGARATAAVIVPTVLSILGAIVLFAAPGNANRAAADERTWLPGFFDAPLSQRLQGGLQFTLEGIVNQSGLLIALVWVAILVIAYRRESRDRVTVGAGVVSVVALTLVVGSAFLGLPRLAQFNPYWGADPTGPEGVLVVVVWTALLIGTALGPLALQRDLGGVIASLLIAAAIAATFVTSFSASMYASGARVHFIPNVALAAALLVMLPTVFRGRRARYVVAAGAPLVVLAGLACIALVVERWSLG</sequence>
<keyword evidence="1" id="KW-1133">Transmembrane helix</keyword>
<protein>
    <submittedName>
        <fullName evidence="2">Uncharacterized protein</fullName>
    </submittedName>
</protein>
<dbReference type="InterPro" id="IPR045691">
    <property type="entry name" value="DUF6056"/>
</dbReference>
<comment type="caution">
    <text evidence="2">The sequence shown here is derived from an EMBL/GenBank/DDBJ whole genome shotgun (WGS) entry which is preliminary data.</text>
</comment>
<feature type="transmembrane region" description="Helical" evidence="1">
    <location>
        <begin position="299"/>
        <end position="319"/>
    </location>
</feature>
<dbReference type="EMBL" id="JARXVQ010000001">
    <property type="protein sequence ID" value="MDH6181767.1"/>
    <property type="molecule type" value="Genomic_DNA"/>
</dbReference>
<organism evidence="2 3">
    <name type="scientific">Antiquaquibacter oligotrophicus</name>
    <dbReference type="NCBI Taxonomy" id="2880260"/>
    <lineage>
        <taxon>Bacteria</taxon>
        <taxon>Bacillati</taxon>
        <taxon>Actinomycetota</taxon>
        <taxon>Actinomycetes</taxon>
        <taxon>Micrococcales</taxon>
        <taxon>Microbacteriaceae</taxon>
        <taxon>Antiquaquibacter</taxon>
    </lineage>
</organism>
<dbReference type="Proteomes" id="UP001160142">
    <property type="component" value="Unassembled WGS sequence"/>
</dbReference>
<feature type="transmembrane region" description="Helical" evidence="1">
    <location>
        <begin position="453"/>
        <end position="474"/>
    </location>
</feature>
<feature type="transmembrane region" description="Helical" evidence="1">
    <location>
        <begin position="370"/>
        <end position="390"/>
    </location>
</feature>
<feature type="transmembrane region" description="Helical" evidence="1">
    <location>
        <begin position="21"/>
        <end position="41"/>
    </location>
</feature>
<keyword evidence="1" id="KW-0812">Transmembrane</keyword>
<name>A0ABT6KRP4_9MICO</name>
<feature type="transmembrane region" description="Helical" evidence="1">
    <location>
        <begin position="427"/>
        <end position="446"/>
    </location>
</feature>
<dbReference type="Pfam" id="PF19528">
    <property type="entry name" value="DUF6056"/>
    <property type="match status" value="1"/>
</dbReference>